<dbReference type="Pfam" id="PF13776">
    <property type="entry name" value="DUF4172"/>
    <property type="match status" value="1"/>
</dbReference>
<dbReference type="InterPro" id="IPR036597">
    <property type="entry name" value="Fido-like_dom_sf"/>
</dbReference>
<evidence type="ECO:0000313" key="4">
    <source>
        <dbReference type="EMBL" id="TKC02518.1"/>
    </source>
</evidence>
<evidence type="ECO:0000256" key="2">
    <source>
        <dbReference type="PIRSR" id="PIRSR640198-2"/>
    </source>
</evidence>
<evidence type="ECO:0000256" key="1">
    <source>
        <dbReference type="PIRSR" id="PIRSR640198-1"/>
    </source>
</evidence>
<evidence type="ECO:0000259" key="3">
    <source>
        <dbReference type="PROSITE" id="PS51459"/>
    </source>
</evidence>
<reference evidence="4 5" key="1">
    <citation type="submission" date="2019-04" db="EMBL/GenBank/DDBJ databases">
        <title>Pedobacter sp. AR-2-6 sp. nov., isolated from Arctic soil.</title>
        <authorList>
            <person name="Dahal R.H."/>
            <person name="Kim D.-U."/>
        </authorList>
    </citation>
    <scope>NUCLEOTIDE SEQUENCE [LARGE SCALE GENOMIC DNA]</scope>
    <source>
        <strain evidence="4 5">AR-2-6</strain>
    </source>
</reference>
<dbReference type="Gene3D" id="3.90.1140.10">
    <property type="entry name" value="Cyclic phosphodiesterase"/>
    <property type="match status" value="1"/>
</dbReference>
<sequence length="552" mass="63313">MKYNWELPDWPNFSFNQDTIQSSFYKFAEELGLVNGMLKATDQNSHNEILVQTILMEALKTSEIENEYLSRQDVMSSIKNNLDLNDKLEHVSDKKAAGIAKLMTDVRYSYKENLTKEKLFEWHSYLVFKQRRIIIGDWRQGDEPMQVISGTVGKENIHFEAPPSSKVPTEMVKFITWFNDTAPNGKMEISNAIIRAAIAHLYFESIHPFEDGNGRIGRAIAQKALSQTLKRPIILSLSKVIEEDRKAYYSALQKGSISNEITNWLVYFAEITVKAQEQIRELIDFTIQKVKFFDAYKNELNSRQVKAINKMFNAGVSGFEGGMTAKKYMSITGASKATATRDLQSLNELGIFPFLGDGRNVNYQIMEDLYSLVIVPSLEGIEYVTKLKDELFNEINWYNSRNSKAHLTIVEFTAKEDDLNEIIENIKEIASHEKPLHLKFDGVGNYSNGAVFLKPHGETKITLTALMIRIQKELTLKKSYNSKDPHISIGRKLSSENVEKALKIFKDVNLDFDCENLVLRKFNFEKKQYDIFSADFKFLGKPPKQEAQQSLF</sequence>
<dbReference type="RefSeq" id="WP_136874855.1">
    <property type="nucleotide sequence ID" value="NZ_SWBO01000002.1"/>
</dbReference>
<protein>
    <submittedName>
        <fullName evidence="4">DUF4172 domain-containing protein</fullName>
    </submittedName>
</protein>
<dbReference type="PANTHER" id="PTHR13504:SF33">
    <property type="entry name" value="FIC FAMILY PROTEIN"/>
    <property type="match status" value="1"/>
</dbReference>
<proteinExistence type="predicted"/>
<feature type="binding site" evidence="2">
    <location>
        <begin position="248"/>
        <end position="249"/>
    </location>
    <ligand>
        <name>ATP</name>
        <dbReference type="ChEBI" id="CHEBI:30616"/>
    </ligand>
</feature>
<organism evidence="4 5">
    <name type="scientific">Pedobacter cryotolerans</name>
    <dbReference type="NCBI Taxonomy" id="2571270"/>
    <lineage>
        <taxon>Bacteria</taxon>
        <taxon>Pseudomonadati</taxon>
        <taxon>Bacteroidota</taxon>
        <taxon>Sphingobacteriia</taxon>
        <taxon>Sphingobacteriales</taxon>
        <taxon>Sphingobacteriaceae</taxon>
        <taxon>Pedobacter</taxon>
    </lineage>
</organism>
<dbReference type="Proteomes" id="UP000310477">
    <property type="component" value="Unassembled WGS sequence"/>
</dbReference>
<dbReference type="Pfam" id="PF13563">
    <property type="entry name" value="2_5_RNA_ligase2"/>
    <property type="match status" value="1"/>
</dbReference>
<dbReference type="InterPro" id="IPR003812">
    <property type="entry name" value="Fido"/>
</dbReference>
<comment type="caution">
    <text evidence="4">The sequence shown here is derived from an EMBL/GenBank/DDBJ whole genome shotgun (WGS) entry which is preliminary data.</text>
</comment>
<dbReference type="Gene3D" id="1.10.3290.10">
    <property type="entry name" value="Fido-like domain"/>
    <property type="match status" value="1"/>
</dbReference>
<name>A0A4U1C9M1_9SPHI</name>
<dbReference type="SUPFAM" id="SSF55144">
    <property type="entry name" value="LigT-like"/>
    <property type="match status" value="1"/>
</dbReference>
<gene>
    <name evidence="4" type="ORF">FA045_04375</name>
</gene>
<dbReference type="InterPro" id="IPR040198">
    <property type="entry name" value="Fido_containing"/>
</dbReference>
<dbReference type="AlphaFoldDB" id="A0A4U1C9M1"/>
<dbReference type="InterPro" id="IPR025230">
    <property type="entry name" value="DUF4172"/>
</dbReference>
<dbReference type="Pfam" id="PF02661">
    <property type="entry name" value="Fic"/>
    <property type="match status" value="1"/>
</dbReference>
<feature type="active site" evidence="1">
    <location>
        <position position="207"/>
    </location>
</feature>
<keyword evidence="2" id="KW-0547">Nucleotide-binding</keyword>
<keyword evidence="2" id="KW-0067">ATP-binding</keyword>
<feature type="binding site" evidence="2">
    <location>
        <begin position="211"/>
        <end position="218"/>
    </location>
    <ligand>
        <name>ATP</name>
        <dbReference type="ChEBI" id="CHEBI:30616"/>
    </ligand>
</feature>
<dbReference type="GO" id="GO:0005524">
    <property type="term" value="F:ATP binding"/>
    <property type="evidence" value="ECO:0007669"/>
    <property type="project" value="UniProtKB-KW"/>
</dbReference>
<dbReference type="OrthoDB" id="9814400at2"/>
<dbReference type="EMBL" id="SWBO01000002">
    <property type="protein sequence ID" value="TKC02518.1"/>
    <property type="molecule type" value="Genomic_DNA"/>
</dbReference>
<dbReference type="InterPro" id="IPR009097">
    <property type="entry name" value="Cyclic_Pdiesterase"/>
</dbReference>
<dbReference type="SUPFAM" id="SSF140931">
    <property type="entry name" value="Fic-like"/>
    <property type="match status" value="1"/>
</dbReference>
<feature type="domain" description="Fido" evidence="3">
    <location>
        <begin position="114"/>
        <end position="270"/>
    </location>
</feature>
<evidence type="ECO:0000313" key="5">
    <source>
        <dbReference type="Proteomes" id="UP000310477"/>
    </source>
</evidence>
<dbReference type="PANTHER" id="PTHR13504">
    <property type="entry name" value="FIDO DOMAIN-CONTAINING PROTEIN DDB_G0283145"/>
    <property type="match status" value="1"/>
</dbReference>
<accession>A0A4U1C9M1</accession>
<keyword evidence="5" id="KW-1185">Reference proteome</keyword>
<dbReference type="PROSITE" id="PS51459">
    <property type="entry name" value="FIDO"/>
    <property type="match status" value="1"/>
</dbReference>